<dbReference type="EMBL" id="BMIO01000018">
    <property type="protein sequence ID" value="GGD54174.1"/>
    <property type="molecule type" value="Genomic_DNA"/>
</dbReference>
<keyword evidence="5" id="KW-1185">Reference proteome</keyword>
<evidence type="ECO:0000256" key="2">
    <source>
        <dbReference type="PROSITE-ProRule" id="PRU01091"/>
    </source>
</evidence>
<protein>
    <recommendedName>
        <fullName evidence="3">OmpR/PhoB-type domain-containing protein</fullName>
    </recommendedName>
</protein>
<evidence type="ECO:0000256" key="1">
    <source>
        <dbReference type="ARBA" id="ARBA00023125"/>
    </source>
</evidence>
<accession>A0A916YPS2</accession>
<keyword evidence="1 2" id="KW-0238">DNA-binding</keyword>
<name>A0A916YPS2_9SPHN</name>
<evidence type="ECO:0000259" key="3">
    <source>
        <dbReference type="PROSITE" id="PS51755"/>
    </source>
</evidence>
<dbReference type="InterPro" id="IPR036388">
    <property type="entry name" value="WH-like_DNA-bd_sf"/>
</dbReference>
<dbReference type="InterPro" id="IPR016032">
    <property type="entry name" value="Sig_transdc_resp-reg_C-effctor"/>
</dbReference>
<dbReference type="CDD" id="cd00383">
    <property type="entry name" value="trans_reg_C"/>
    <property type="match status" value="1"/>
</dbReference>
<dbReference type="GO" id="GO:0003677">
    <property type="term" value="F:DNA binding"/>
    <property type="evidence" value="ECO:0007669"/>
    <property type="project" value="UniProtKB-UniRule"/>
</dbReference>
<comment type="caution">
    <text evidence="4">The sequence shown here is derived from an EMBL/GenBank/DDBJ whole genome shotgun (WGS) entry which is preliminary data.</text>
</comment>
<dbReference type="SUPFAM" id="SSF46894">
    <property type="entry name" value="C-terminal effector domain of the bipartite response regulators"/>
    <property type="match status" value="1"/>
</dbReference>
<feature type="DNA-binding region" description="OmpR/PhoB-type" evidence="2">
    <location>
        <begin position="43"/>
        <end position="142"/>
    </location>
</feature>
<dbReference type="Pfam" id="PF00486">
    <property type="entry name" value="Trans_reg_C"/>
    <property type="match status" value="1"/>
</dbReference>
<dbReference type="SMART" id="SM00862">
    <property type="entry name" value="Trans_reg_C"/>
    <property type="match status" value="1"/>
</dbReference>
<gene>
    <name evidence="4" type="ORF">GCM10010989_30430</name>
</gene>
<sequence length="148" mass="16429">MLALSSIARKAQRIAALHQGVHEFLTTGPITPDEFAARLVLLATGRALPASLKFDALDRKVVASGEAHSLSERETALMQVLFEACGGFVTHDRLLERVWGSPDVDRQNLRVAINRLRKRIEPEPDMPRYLLAEPAIGYRIGRPQGDHI</sequence>
<feature type="domain" description="OmpR/PhoB-type" evidence="3">
    <location>
        <begin position="43"/>
        <end position="142"/>
    </location>
</feature>
<reference evidence="4 5" key="1">
    <citation type="journal article" date="2014" name="Int. J. Syst. Evol. Microbiol.">
        <title>Complete genome sequence of Corynebacterium casei LMG S-19264T (=DSM 44701T), isolated from a smear-ripened cheese.</title>
        <authorList>
            <consortium name="US DOE Joint Genome Institute (JGI-PGF)"/>
            <person name="Walter F."/>
            <person name="Albersmeier A."/>
            <person name="Kalinowski J."/>
            <person name="Ruckert C."/>
        </authorList>
    </citation>
    <scope>NUCLEOTIDE SEQUENCE [LARGE SCALE GENOMIC DNA]</scope>
    <source>
        <strain evidence="4 5">CGMCC 1.15358</strain>
    </source>
</reference>
<dbReference type="GO" id="GO:0006355">
    <property type="term" value="P:regulation of DNA-templated transcription"/>
    <property type="evidence" value="ECO:0007669"/>
    <property type="project" value="InterPro"/>
</dbReference>
<evidence type="ECO:0000313" key="4">
    <source>
        <dbReference type="EMBL" id="GGD54174.1"/>
    </source>
</evidence>
<dbReference type="AlphaFoldDB" id="A0A916YPS2"/>
<evidence type="ECO:0000313" key="5">
    <source>
        <dbReference type="Proteomes" id="UP000598997"/>
    </source>
</evidence>
<organism evidence="4 5">
    <name type="scientific">Croceicoccus pelagius</name>
    <dbReference type="NCBI Taxonomy" id="1703341"/>
    <lineage>
        <taxon>Bacteria</taxon>
        <taxon>Pseudomonadati</taxon>
        <taxon>Pseudomonadota</taxon>
        <taxon>Alphaproteobacteria</taxon>
        <taxon>Sphingomonadales</taxon>
        <taxon>Erythrobacteraceae</taxon>
        <taxon>Croceicoccus</taxon>
    </lineage>
</organism>
<dbReference type="PROSITE" id="PS51755">
    <property type="entry name" value="OMPR_PHOB"/>
    <property type="match status" value="1"/>
</dbReference>
<dbReference type="GO" id="GO:0000160">
    <property type="term" value="P:phosphorelay signal transduction system"/>
    <property type="evidence" value="ECO:0007669"/>
    <property type="project" value="InterPro"/>
</dbReference>
<proteinExistence type="predicted"/>
<dbReference type="Gene3D" id="1.10.10.10">
    <property type="entry name" value="Winged helix-like DNA-binding domain superfamily/Winged helix DNA-binding domain"/>
    <property type="match status" value="1"/>
</dbReference>
<dbReference type="InterPro" id="IPR001867">
    <property type="entry name" value="OmpR/PhoB-type_DNA-bd"/>
</dbReference>
<dbReference type="Proteomes" id="UP000598997">
    <property type="component" value="Unassembled WGS sequence"/>
</dbReference>